<dbReference type="Pfam" id="PF00005">
    <property type="entry name" value="ABC_tran"/>
    <property type="match status" value="1"/>
</dbReference>
<dbReference type="PANTHER" id="PTHR42711">
    <property type="entry name" value="ABC TRANSPORTER ATP-BINDING PROTEIN"/>
    <property type="match status" value="1"/>
</dbReference>
<evidence type="ECO:0000313" key="5">
    <source>
        <dbReference type="EMBL" id="GAG66277.1"/>
    </source>
</evidence>
<protein>
    <recommendedName>
        <fullName evidence="4">ABC transporter domain-containing protein</fullName>
    </recommendedName>
</protein>
<dbReference type="GO" id="GO:0016887">
    <property type="term" value="F:ATP hydrolysis activity"/>
    <property type="evidence" value="ECO:0007669"/>
    <property type="project" value="InterPro"/>
</dbReference>
<dbReference type="AlphaFoldDB" id="X1A826"/>
<dbReference type="SMART" id="SM00382">
    <property type="entry name" value="AAA"/>
    <property type="match status" value="1"/>
</dbReference>
<accession>X1A826</accession>
<dbReference type="InterPro" id="IPR003593">
    <property type="entry name" value="AAA+_ATPase"/>
</dbReference>
<proteinExistence type="predicted"/>
<evidence type="ECO:0000259" key="4">
    <source>
        <dbReference type="PROSITE" id="PS50893"/>
    </source>
</evidence>
<gene>
    <name evidence="5" type="ORF">S01H4_12692</name>
</gene>
<evidence type="ECO:0000256" key="1">
    <source>
        <dbReference type="ARBA" id="ARBA00022448"/>
    </source>
</evidence>
<keyword evidence="3" id="KW-0067">ATP-binding</keyword>
<organism evidence="5">
    <name type="scientific">marine sediment metagenome</name>
    <dbReference type="NCBI Taxonomy" id="412755"/>
    <lineage>
        <taxon>unclassified sequences</taxon>
        <taxon>metagenomes</taxon>
        <taxon>ecological metagenomes</taxon>
    </lineage>
</organism>
<dbReference type="SUPFAM" id="SSF52540">
    <property type="entry name" value="P-loop containing nucleoside triphosphate hydrolases"/>
    <property type="match status" value="1"/>
</dbReference>
<dbReference type="InterPro" id="IPR050763">
    <property type="entry name" value="ABC_transporter_ATP-binding"/>
</dbReference>
<dbReference type="Gene3D" id="3.40.50.300">
    <property type="entry name" value="P-loop containing nucleotide triphosphate hydrolases"/>
    <property type="match status" value="1"/>
</dbReference>
<evidence type="ECO:0000256" key="2">
    <source>
        <dbReference type="ARBA" id="ARBA00022741"/>
    </source>
</evidence>
<keyword evidence="1" id="KW-0813">Transport</keyword>
<name>X1A826_9ZZZZ</name>
<feature type="non-terminal residue" evidence="5">
    <location>
        <position position="223"/>
    </location>
</feature>
<evidence type="ECO:0000256" key="3">
    <source>
        <dbReference type="ARBA" id="ARBA00022840"/>
    </source>
</evidence>
<dbReference type="PROSITE" id="PS00211">
    <property type="entry name" value="ABC_TRANSPORTER_1"/>
    <property type="match status" value="1"/>
</dbReference>
<dbReference type="PANTHER" id="PTHR42711:SF16">
    <property type="entry name" value="ABC TRANSPORTER ATP-BINDING PROTEIN"/>
    <property type="match status" value="1"/>
</dbReference>
<dbReference type="CDD" id="cd03230">
    <property type="entry name" value="ABC_DR_subfamily_A"/>
    <property type="match status" value="1"/>
</dbReference>
<feature type="domain" description="ABC transporter" evidence="4">
    <location>
        <begin position="10"/>
        <end position="223"/>
    </location>
</feature>
<sequence length="223" mass="24488">EEYYMNEPVIQVRDFRKIYGDLVAVDGISFEVQRGEIFGLLGPNGAGKTSTLESLEGLRVPDGGTLRVMDVDPAHQSRKLRNLIGVQLQTSGLPDSINLDEAMKFFCAYHGVAPCYDLLDRFGLKEKRRTQYYQLSAGQQRRLGLALAVAHKPPVLFLDEPTAGLDVASRIELHNLMRELQTAGTTIILATHDMAEANEMAGRLAILLHGKIAATGTPLELTA</sequence>
<dbReference type="EMBL" id="BART01005467">
    <property type="protein sequence ID" value="GAG66277.1"/>
    <property type="molecule type" value="Genomic_DNA"/>
</dbReference>
<dbReference type="GO" id="GO:0005524">
    <property type="term" value="F:ATP binding"/>
    <property type="evidence" value="ECO:0007669"/>
    <property type="project" value="UniProtKB-KW"/>
</dbReference>
<comment type="caution">
    <text evidence="5">The sequence shown here is derived from an EMBL/GenBank/DDBJ whole genome shotgun (WGS) entry which is preliminary data.</text>
</comment>
<keyword evidence="2" id="KW-0547">Nucleotide-binding</keyword>
<reference evidence="5" key="1">
    <citation type="journal article" date="2014" name="Front. Microbiol.">
        <title>High frequency of phylogenetically diverse reductive dehalogenase-homologous genes in deep subseafloor sedimentary metagenomes.</title>
        <authorList>
            <person name="Kawai M."/>
            <person name="Futagami T."/>
            <person name="Toyoda A."/>
            <person name="Takaki Y."/>
            <person name="Nishi S."/>
            <person name="Hori S."/>
            <person name="Arai W."/>
            <person name="Tsubouchi T."/>
            <person name="Morono Y."/>
            <person name="Uchiyama I."/>
            <person name="Ito T."/>
            <person name="Fujiyama A."/>
            <person name="Inagaki F."/>
            <person name="Takami H."/>
        </authorList>
    </citation>
    <scope>NUCLEOTIDE SEQUENCE</scope>
    <source>
        <strain evidence="5">Expedition CK06-06</strain>
    </source>
</reference>
<dbReference type="InterPro" id="IPR017871">
    <property type="entry name" value="ABC_transporter-like_CS"/>
</dbReference>
<feature type="non-terminal residue" evidence="5">
    <location>
        <position position="1"/>
    </location>
</feature>
<dbReference type="InterPro" id="IPR003439">
    <property type="entry name" value="ABC_transporter-like_ATP-bd"/>
</dbReference>
<dbReference type="PROSITE" id="PS50893">
    <property type="entry name" value="ABC_TRANSPORTER_2"/>
    <property type="match status" value="1"/>
</dbReference>
<dbReference type="InterPro" id="IPR027417">
    <property type="entry name" value="P-loop_NTPase"/>
</dbReference>